<keyword evidence="2" id="KW-1185">Reference proteome</keyword>
<reference evidence="1 2" key="1">
    <citation type="submission" date="2013-08" db="EMBL/GenBank/DDBJ databases">
        <authorList>
            <person name="Weinstock G."/>
            <person name="Sodergren E."/>
            <person name="Wylie T."/>
            <person name="Fulton L."/>
            <person name="Fulton R."/>
            <person name="Fronick C."/>
            <person name="O'Laughlin M."/>
            <person name="Godfrey J."/>
            <person name="Miner T."/>
            <person name="Herter B."/>
            <person name="Appelbaum E."/>
            <person name="Cordes M."/>
            <person name="Lek S."/>
            <person name="Wollam A."/>
            <person name="Pepin K.H."/>
            <person name="Palsikar V.B."/>
            <person name="Mitreva M."/>
            <person name="Wilson R.K."/>
        </authorList>
    </citation>
    <scope>NUCLEOTIDE SEQUENCE [LARGE SCALE GENOMIC DNA]</scope>
    <source>
        <strain evidence="1 2">F0542</strain>
    </source>
</reference>
<protein>
    <submittedName>
        <fullName evidence="1">Uncharacterized protein</fullName>
    </submittedName>
</protein>
<evidence type="ECO:0000313" key="1">
    <source>
        <dbReference type="EMBL" id="ERH23971.1"/>
    </source>
</evidence>
<dbReference type="AlphaFoldDB" id="U1QPI5"/>
<accession>U1QPI5</accession>
<comment type="caution">
    <text evidence="1">The sequence shown here is derived from an EMBL/GenBank/DDBJ whole genome shotgun (WGS) entry which is preliminary data.</text>
</comment>
<organism evidence="1 2">
    <name type="scientific">Actinomyces johnsonii F0542</name>
    <dbReference type="NCBI Taxonomy" id="1321818"/>
    <lineage>
        <taxon>Bacteria</taxon>
        <taxon>Bacillati</taxon>
        <taxon>Actinomycetota</taxon>
        <taxon>Actinomycetes</taxon>
        <taxon>Actinomycetales</taxon>
        <taxon>Actinomycetaceae</taxon>
        <taxon>Actinomyces</taxon>
    </lineage>
</organism>
<proteinExistence type="predicted"/>
<name>U1QPI5_9ACTO</name>
<evidence type="ECO:0000313" key="2">
    <source>
        <dbReference type="Proteomes" id="UP000016536"/>
    </source>
</evidence>
<dbReference type="HOGENOM" id="CLU_3148541_0_0_11"/>
<dbReference type="Proteomes" id="UP000016536">
    <property type="component" value="Unassembled WGS sequence"/>
</dbReference>
<sequence length="48" mass="5500">MWAQEEYSSACAPLPDACGRRARDMMRCCRTRKRVHAGEMLSVGLRRS</sequence>
<gene>
    <name evidence="1" type="ORF">HMPREF1979_01582</name>
</gene>
<dbReference type="EMBL" id="AWSE01000076">
    <property type="protein sequence ID" value="ERH23971.1"/>
    <property type="molecule type" value="Genomic_DNA"/>
</dbReference>